<proteinExistence type="inferred from homology"/>
<dbReference type="OrthoDB" id="422086at2759"/>
<evidence type="ECO:0000256" key="1">
    <source>
        <dbReference type="ARBA" id="ARBA00004141"/>
    </source>
</evidence>
<evidence type="ECO:0000256" key="4">
    <source>
        <dbReference type="ARBA" id="ARBA00023136"/>
    </source>
</evidence>
<dbReference type="EMBL" id="KB467931">
    <property type="protein sequence ID" value="PCH37502.1"/>
    <property type="molecule type" value="Genomic_DNA"/>
</dbReference>
<dbReference type="PANTHER" id="PTHR12714:SF9">
    <property type="entry name" value="PROTEIN-S-ISOPRENYLCYSTEINE O-METHYLTRANSFERASE"/>
    <property type="match status" value="1"/>
</dbReference>
<keyword evidence="5" id="KW-0256">Endoplasmic reticulum</keyword>
<dbReference type="STRING" id="742152.A0A2H3J5I1"/>
<feature type="transmembrane region" description="Helical" evidence="5">
    <location>
        <begin position="37"/>
        <end position="56"/>
    </location>
</feature>
<dbReference type="Gene3D" id="1.20.120.1630">
    <property type="match status" value="1"/>
</dbReference>
<keyword evidence="5" id="KW-0489">Methyltransferase</keyword>
<evidence type="ECO:0000256" key="5">
    <source>
        <dbReference type="RuleBase" id="RU362022"/>
    </source>
</evidence>
<evidence type="ECO:0000256" key="3">
    <source>
        <dbReference type="ARBA" id="ARBA00022989"/>
    </source>
</evidence>
<sequence>MWLVVLCETATIIANERSSAGVLQILTPSGAECTSRIAITPTFLIGMALQVVGGIIRKLCYRTLGRHFTFELSLRENHQLVTSGPYSIVRHPSYTGITMVFAGMLMCQLGAGSWLAECGMMNSIMGRIAVCGWVAHHLYVTATLLARMGKEDEVLKREFGPQWEQWARKTRHRLIPGVY</sequence>
<name>A0A2H3J5I1_WOLCO</name>
<keyword evidence="4 5" id="KW-0472">Membrane</keyword>
<dbReference type="Pfam" id="PF04140">
    <property type="entry name" value="ICMT"/>
    <property type="match status" value="1"/>
</dbReference>
<dbReference type="OMA" id="ECTSRIA"/>
<dbReference type="GO" id="GO:0004671">
    <property type="term" value="F:protein C-terminal S-isoprenylcysteine carboxyl O-methyltransferase activity"/>
    <property type="evidence" value="ECO:0007669"/>
    <property type="project" value="UniProtKB-EC"/>
</dbReference>
<dbReference type="AlphaFoldDB" id="A0A2H3J5I1"/>
<comment type="caution">
    <text evidence="5">Lacks conserved residue(s) required for the propagation of feature annotation.</text>
</comment>
<keyword evidence="5" id="KW-0808">Transferase</keyword>
<keyword evidence="3 5" id="KW-1133">Transmembrane helix</keyword>
<organism evidence="6 7">
    <name type="scientific">Wolfiporia cocos (strain MD-104)</name>
    <name type="common">Brown rot fungus</name>
    <dbReference type="NCBI Taxonomy" id="742152"/>
    <lineage>
        <taxon>Eukaryota</taxon>
        <taxon>Fungi</taxon>
        <taxon>Dikarya</taxon>
        <taxon>Basidiomycota</taxon>
        <taxon>Agaricomycotina</taxon>
        <taxon>Agaricomycetes</taxon>
        <taxon>Polyporales</taxon>
        <taxon>Phaeolaceae</taxon>
        <taxon>Wolfiporia</taxon>
    </lineage>
</organism>
<keyword evidence="7" id="KW-1185">Reference proteome</keyword>
<dbReference type="EC" id="2.1.1.100" evidence="5"/>
<keyword evidence="5" id="KW-0949">S-adenosyl-L-methionine</keyword>
<dbReference type="InterPro" id="IPR007269">
    <property type="entry name" value="ICMT_MeTrfase"/>
</dbReference>
<reference evidence="6 7" key="1">
    <citation type="journal article" date="2012" name="Science">
        <title>The Paleozoic origin of enzymatic lignin decomposition reconstructed from 31 fungal genomes.</title>
        <authorList>
            <person name="Floudas D."/>
            <person name="Binder M."/>
            <person name="Riley R."/>
            <person name="Barry K."/>
            <person name="Blanchette R.A."/>
            <person name="Henrissat B."/>
            <person name="Martinez A.T."/>
            <person name="Otillar R."/>
            <person name="Spatafora J.W."/>
            <person name="Yadav J.S."/>
            <person name="Aerts A."/>
            <person name="Benoit I."/>
            <person name="Boyd A."/>
            <person name="Carlson A."/>
            <person name="Copeland A."/>
            <person name="Coutinho P.M."/>
            <person name="de Vries R.P."/>
            <person name="Ferreira P."/>
            <person name="Findley K."/>
            <person name="Foster B."/>
            <person name="Gaskell J."/>
            <person name="Glotzer D."/>
            <person name="Gorecki P."/>
            <person name="Heitman J."/>
            <person name="Hesse C."/>
            <person name="Hori C."/>
            <person name="Igarashi K."/>
            <person name="Jurgens J.A."/>
            <person name="Kallen N."/>
            <person name="Kersten P."/>
            <person name="Kohler A."/>
            <person name="Kuees U."/>
            <person name="Kumar T.K.A."/>
            <person name="Kuo A."/>
            <person name="LaButti K."/>
            <person name="Larrondo L.F."/>
            <person name="Lindquist E."/>
            <person name="Ling A."/>
            <person name="Lombard V."/>
            <person name="Lucas S."/>
            <person name="Lundell T."/>
            <person name="Martin R."/>
            <person name="McLaughlin D.J."/>
            <person name="Morgenstern I."/>
            <person name="Morin E."/>
            <person name="Murat C."/>
            <person name="Nagy L.G."/>
            <person name="Nolan M."/>
            <person name="Ohm R.A."/>
            <person name="Patyshakuliyeva A."/>
            <person name="Rokas A."/>
            <person name="Ruiz-Duenas F.J."/>
            <person name="Sabat G."/>
            <person name="Salamov A."/>
            <person name="Samejima M."/>
            <person name="Schmutz J."/>
            <person name="Slot J.C."/>
            <person name="St John F."/>
            <person name="Stenlid J."/>
            <person name="Sun H."/>
            <person name="Sun S."/>
            <person name="Syed K."/>
            <person name="Tsang A."/>
            <person name="Wiebenga A."/>
            <person name="Young D."/>
            <person name="Pisabarro A."/>
            <person name="Eastwood D.C."/>
            <person name="Martin F."/>
            <person name="Cullen D."/>
            <person name="Grigoriev I.V."/>
            <person name="Hibbett D.S."/>
        </authorList>
    </citation>
    <scope>NUCLEOTIDE SEQUENCE [LARGE SCALE GENOMIC DNA]</scope>
    <source>
        <strain evidence="6 7">MD-104</strain>
    </source>
</reference>
<dbReference type="PANTHER" id="PTHR12714">
    <property type="entry name" value="PROTEIN-S ISOPRENYLCYSTEINE O-METHYLTRANSFERASE"/>
    <property type="match status" value="1"/>
</dbReference>
<protein>
    <recommendedName>
        <fullName evidence="5">Protein-S-isoprenylcysteine O-methyltransferase</fullName>
        <ecNumber evidence="5">2.1.1.100</ecNumber>
    </recommendedName>
</protein>
<dbReference type="GO" id="GO:0032259">
    <property type="term" value="P:methylation"/>
    <property type="evidence" value="ECO:0007669"/>
    <property type="project" value="UniProtKB-KW"/>
</dbReference>
<gene>
    <name evidence="6" type="ORF">WOLCODRAFT_167544</name>
</gene>
<dbReference type="Proteomes" id="UP000218811">
    <property type="component" value="Unassembled WGS sequence"/>
</dbReference>
<evidence type="ECO:0000313" key="6">
    <source>
        <dbReference type="EMBL" id="PCH37502.1"/>
    </source>
</evidence>
<feature type="transmembrane region" description="Helical" evidence="5">
    <location>
        <begin position="94"/>
        <end position="112"/>
    </location>
</feature>
<dbReference type="GO" id="GO:0005789">
    <property type="term" value="C:endoplasmic reticulum membrane"/>
    <property type="evidence" value="ECO:0007669"/>
    <property type="project" value="UniProtKB-SubCell"/>
</dbReference>
<keyword evidence="2 5" id="KW-0812">Transmembrane</keyword>
<comment type="subcellular location">
    <subcellularLocation>
        <location evidence="5">Endoplasmic reticulum membrane</location>
        <topology evidence="5">Multi-pass membrane protein</topology>
    </subcellularLocation>
    <subcellularLocation>
        <location evidence="1">Membrane</location>
        <topology evidence="1">Multi-pass membrane protein</topology>
    </subcellularLocation>
</comment>
<evidence type="ECO:0000256" key="2">
    <source>
        <dbReference type="ARBA" id="ARBA00022692"/>
    </source>
</evidence>
<evidence type="ECO:0000313" key="7">
    <source>
        <dbReference type="Proteomes" id="UP000218811"/>
    </source>
</evidence>
<feature type="transmembrane region" description="Helical" evidence="5">
    <location>
        <begin position="124"/>
        <end position="146"/>
    </location>
</feature>
<comment type="catalytic activity">
    <reaction evidence="5">
        <text>[protein]-C-terminal S-[(2E,6E)-farnesyl]-L-cysteine + S-adenosyl-L-methionine = [protein]-C-terminal S-[(2E,6E)-farnesyl]-L-cysteine methyl ester + S-adenosyl-L-homocysteine</text>
        <dbReference type="Rhea" id="RHEA:21672"/>
        <dbReference type="Rhea" id="RHEA-COMP:12125"/>
        <dbReference type="Rhea" id="RHEA-COMP:12126"/>
        <dbReference type="ChEBI" id="CHEBI:57856"/>
        <dbReference type="ChEBI" id="CHEBI:59789"/>
        <dbReference type="ChEBI" id="CHEBI:90510"/>
        <dbReference type="ChEBI" id="CHEBI:90511"/>
        <dbReference type="EC" id="2.1.1.100"/>
    </reaction>
</comment>
<comment type="similarity">
    <text evidence="5">Belongs to the class VI-like SAM-binding methyltransferase superfamily. Isoprenylcysteine carboxyl methyltransferase family.</text>
</comment>
<accession>A0A2H3J5I1</accession>